<evidence type="ECO:0000256" key="7">
    <source>
        <dbReference type="ARBA" id="ARBA00022840"/>
    </source>
</evidence>
<comment type="caution">
    <text evidence="10">The sequence shown here is derived from an EMBL/GenBank/DDBJ whole genome shotgun (WGS) entry which is preliminary data.</text>
</comment>
<dbReference type="STRING" id="1423739.FC85_GL002881"/>
<reference evidence="10 11" key="1">
    <citation type="journal article" date="2015" name="Genome Announc.">
        <title>Expanding the biotechnology potential of lactobacilli through comparative genomics of 213 strains and associated genera.</title>
        <authorList>
            <person name="Sun Z."/>
            <person name="Harris H.M."/>
            <person name="McCann A."/>
            <person name="Guo C."/>
            <person name="Argimon S."/>
            <person name="Zhang W."/>
            <person name="Yang X."/>
            <person name="Jeffery I.B."/>
            <person name="Cooney J.C."/>
            <person name="Kagawa T.F."/>
            <person name="Liu W."/>
            <person name="Song Y."/>
            <person name="Salvetti E."/>
            <person name="Wrobel A."/>
            <person name="Rasinkangas P."/>
            <person name="Parkhill J."/>
            <person name="Rea M.C."/>
            <person name="O'Sullivan O."/>
            <person name="Ritari J."/>
            <person name="Douillard F.P."/>
            <person name="Paul Ross R."/>
            <person name="Yang R."/>
            <person name="Briner A.E."/>
            <person name="Felis G.E."/>
            <person name="de Vos W.M."/>
            <person name="Barrangou R."/>
            <person name="Klaenhammer T.R."/>
            <person name="Caufield P.W."/>
            <person name="Cui Y."/>
            <person name="Zhang H."/>
            <person name="O'Toole P.W."/>
        </authorList>
    </citation>
    <scope>NUCLEOTIDE SEQUENCE [LARGE SCALE GENOMIC DNA]</scope>
    <source>
        <strain evidence="10 11">DSM 14421</strain>
    </source>
</reference>
<keyword evidence="7" id="KW-0067">ATP-binding</keyword>
<evidence type="ECO:0000256" key="4">
    <source>
        <dbReference type="ARBA" id="ARBA00022679"/>
    </source>
</evidence>
<name>A0A0R1SIL1_9LACO</name>
<dbReference type="InterPro" id="IPR035907">
    <property type="entry name" value="Hppk_sf"/>
</dbReference>
<accession>A0A0R1SIL1</accession>
<evidence type="ECO:0000256" key="1">
    <source>
        <dbReference type="ARBA" id="ARBA00000198"/>
    </source>
</evidence>
<gene>
    <name evidence="10" type="ORF">FC85_GL002881</name>
</gene>
<dbReference type="CDD" id="cd00483">
    <property type="entry name" value="HPPK"/>
    <property type="match status" value="1"/>
</dbReference>
<dbReference type="SUPFAM" id="SSF55083">
    <property type="entry name" value="6-hydroxymethyl-7,8-dihydropterin pyrophosphokinase, HPPK"/>
    <property type="match status" value="1"/>
</dbReference>
<comment type="catalytic activity">
    <reaction evidence="1">
        <text>6-hydroxymethyl-7,8-dihydropterin + ATP = (7,8-dihydropterin-6-yl)methyl diphosphate + AMP + H(+)</text>
        <dbReference type="Rhea" id="RHEA:11412"/>
        <dbReference type="ChEBI" id="CHEBI:15378"/>
        <dbReference type="ChEBI" id="CHEBI:30616"/>
        <dbReference type="ChEBI" id="CHEBI:44841"/>
        <dbReference type="ChEBI" id="CHEBI:72950"/>
        <dbReference type="ChEBI" id="CHEBI:456215"/>
        <dbReference type="EC" id="2.7.6.3"/>
    </reaction>
</comment>
<evidence type="ECO:0000313" key="11">
    <source>
        <dbReference type="Proteomes" id="UP000052013"/>
    </source>
</evidence>
<sequence>MTQPNTAYIGIGSNLGDSKAIVKGALADLNDHADIQVEKVSSYYITDPVGGVEQDQFINAVFKLTTSLDAHRLLNVLHQLEQKYKRVRTIHWGPRTLDLDIELFNTDHIQTTELIVPHKEIFNRLFVLVPLLEIIDPDDQRVPQIKAAIAKLSGSQYIKKLDQKRETL</sequence>
<keyword evidence="10" id="KW-0378">Hydrolase</keyword>
<dbReference type="PANTHER" id="PTHR43071:SF1">
    <property type="entry name" value="2-AMINO-4-HYDROXY-6-HYDROXYMETHYLDIHYDROPTERIDINE PYROPHOSPHOKINASE"/>
    <property type="match status" value="1"/>
</dbReference>
<dbReference type="PANTHER" id="PTHR43071">
    <property type="entry name" value="2-AMINO-4-HYDROXY-6-HYDROXYMETHYLDIHYDROPTERIDINE PYROPHOSPHOKINASE"/>
    <property type="match status" value="1"/>
</dbReference>
<evidence type="ECO:0000256" key="5">
    <source>
        <dbReference type="ARBA" id="ARBA00022741"/>
    </source>
</evidence>
<dbReference type="EMBL" id="AZEY01000041">
    <property type="protein sequence ID" value="KRL66570.1"/>
    <property type="molecule type" value="Genomic_DNA"/>
</dbReference>
<dbReference type="GO" id="GO:0016301">
    <property type="term" value="F:kinase activity"/>
    <property type="evidence" value="ECO:0007669"/>
    <property type="project" value="UniProtKB-KW"/>
</dbReference>
<dbReference type="GO" id="GO:0016787">
    <property type="term" value="F:hydrolase activity"/>
    <property type="evidence" value="ECO:0007669"/>
    <property type="project" value="UniProtKB-KW"/>
</dbReference>
<keyword evidence="8" id="KW-0289">Folate biosynthesis</keyword>
<proteinExistence type="predicted"/>
<dbReference type="GO" id="GO:0046656">
    <property type="term" value="P:folic acid biosynthetic process"/>
    <property type="evidence" value="ECO:0007669"/>
    <property type="project" value="UniProtKB-KW"/>
</dbReference>
<evidence type="ECO:0000259" key="9">
    <source>
        <dbReference type="Pfam" id="PF01288"/>
    </source>
</evidence>
<feature type="domain" description="7,8-dihydro-6-hydroxymethylpterin-pyrophosphokinase" evidence="9">
    <location>
        <begin position="8"/>
        <end position="135"/>
    </location>
</feature>
<dbReference type="UniPathway" id="UPA00077">
    <property type="reaction ID" value="UER00155"/>
</dbReference>
<evidence type="ECO:0000256" key="6">
    <source>
        <dbReference type="ARBA" id="ARBA00022777"/>
    </source>
</evidence>
<dbReference type="GO" id="GO:0005524">
    <property type="term" value="F:ATP binding"/>
    <property type="evidence" value="ECO:0007669"/>
    <property type="project" value="UniProtKB-KW"/>
</dbReference>
<dbReference type="PATRIC" id="fig|1423739.3.peg.2993"/>
<keyword evidence="4" id="KW-0808">Transferase</keyword>
<evidence type="ECO:0000313" key="10">
    <source>
        <dbReference type="EMBL" id="KRL66570.1"/>
    </source>
</evidence>
<dbReference type="Proteomes" id="UP000052013">
    <property type="component" value="Unassembled WGS sequence"/>
</dbReference>
<comment type="pathway">
    <text evidence="2">Cofactor biosynthesis; tetrahydrofolate biosynthesis; 2-amino-4-hydroxy-6-hydroxymethyl-7,8-dihydropteridine diphosphate from 7,8-dihydroneopterin triphosphate: step 4/4.</text>
</comment>
<protein>
    <recommendedName>
        <fullName evidence="3">2-amino-4-hydroxy-6-hydroxymethyldihydropteridine diphosphokinase</fullName>
        <ecNumber evidence="3">2.7.6.3</ecNumber>
    </recommendedName>
</protein>
<dbReference type="GO" id="GO:0003848">
    <property type="term" value="F:2-amino-4-hydroxy-6-hydroxymethyldihydropteridine diphosphokinase activity"/>
    <property type="evidence" value="ECO:0007669"/>
    <property type="project" value="UniProtKB-EC"/>
</dbReference>
<dbReference type="AlphaFoldDB" id="A0A0R1SIL1"/>
<dbReference type="EC" id="2.7.6.3" evidence="3"/>
<evidence type="ECO:0000256" key="8">
    <source>
        <dbReference type="ARBA" id="ARBA00022909"/>
    </source>
</evidence>
<keyword evidence="5" id="KW-0547">Nucleotide-binding</keyword>
<dbReference type="GO" id="GO:0046654">
    <property type="term" value="P:tetrahydrofolate biosynthetic process"/>
    <property type="evidence" value="ECO:0007669"/>
    <property type="project" value="UniProtKB-UniPathway"/>
</dbReference>
<evidence type="ECO:0000256" key="3">
    <source>
        <dbReference type="ARBA" id="ARBA00013253"/>
    </source>
</evidence>
<evidence type="ECO:0000256" key="2">
    <source>
        <dbReference type="ARBA" id="ARBA00005051"/>
    </source>
</evidence>
<dbReference type="InterPro" id="IPR000550">
    <property type="entry name" value="Hppk"/>
</dbReference>
<dbReference type="Gene3D" id="3.30.70.560">
    <property type="entry name" value="7,8-Dihydro-6-hydroxymethylpterin-pyrophosphokinase HPPK"/>
    <property type="match status" value="1"/>
</dbReference>
<dbReference type="NCBIfam" id="TIGR01498">
    <property type="entry name" value="folK"/>
    <property type="match status" value="1"/>
</dbReference>
<dbReference type="Pfam" id="PF01288">
    <property type="entry name" value="HPPK"/>
    <property type="match status" value="1"/>
</dbReference>
<organism evidence="10 11">
    <name type="scientific">Lentilactobacillus diolivorans DSM 14421</name>
    <dbReference type="NCBI Taxonomy" id="1423739"/>
    <lineage>
        <taxon>Bacteria</taxon>
        <taxon>Bacillati</taxon>
        <taxon>Bacillota</taxon>
        <taxon>Bacilli</taxon>
        <taxon>Lactobacillales</taxon>
        <taxon>Lactobacillaceae</taxon>
        <taxon>Lentilactobacillus</taxon>
    </lineage>
</organism>
<keyword evidence="6" id="KW-0418">Kinase</keyword>